<evidence type="ECO:0000256" key="7">
    <source>
        <dbReference type="ARBA" id="ARBA00023125"/>
    </source>
</evidence>
<dbReference type="PIR" id="D88968">
    <property type="entry name" value="D88968"/>
</dbReference>
<dbReference type="AGR" id="WB:WBGene00020850"/>
<evidence type="ECO:0000259" key="13">
    <source>
        <dbReference type="PROSITE" id="PS51843"/>
    </source>
</evidence>
<dbReference type="UCSC" id="T27B7.3">
    <property type="organism name" value="c. elegans"/>
</dbReference>
<evidence type="ECO:0000259" key="12">
    <source>
        <dbReference type="PROSITE" id="PS51030"/>
    </source>
</evidence>
<dbReference type="PRINTS" id="PR00047">
    <property type="entry name" value="STROIDFINGER"/>
</dbReference>
<evidence type="ECO:0000256" key="2">
    <source>
        <dbReference type="ARBA" id="ARBA00005993"/>
    </source>
</evidence>
<dbReference type="EMBL" id="BX284605">
    <property type="protein sequence ID" value="CCD74244.1"/>
    <property type="molecule type" value="Genomic_DNA"/>
</dbReference>
<dbReference type="SMART" id="SM00399">
    <property type="entry name" value="ZnF_C4"/>
    <property type="match status" value="1"/>
</dbReference>
<comment type="similarity">
    <text evidence="2 11">Belongs to the nuclear hormone receptor family.</text>
</comment>
<dbReference type="InterPro" id="IPR035500">
    <property type="entry name" value="NHR-like_dom_sf"/>
</dbReference>
<keyword evidence="4 11" id="KW-0863">Zinc-finger</keyword>
<evidence type="ECO:0000256" key="3">
    <source>
        <dbReference type="ARBA" id="ARBA00022723"/>
    </source>
</evidence>
<feature type="domain" description="Nuclear receptor" evidence="12">
    <location>
        <begin position="5"/>
        <end position="76"/>
    </location>
</feature>
<dbReference type="CDD" id="cd06960">
    <property type="entry name" value="NR_DBD_HNF4A"/>
    <property type="match status" value="1"/>
</dbReference>
<dbReference type="PROSITE" id="PS00031">
    <property type="entry name" value="NUCLEAR_REC_DBD_1"/>
    <property type="match status" value="1"/>
</dbReference>
<dbReference type="PROSITE" id="PS51843">
    <property type="entry name" value="NR_LBD"/>
    <property type="match status" value="1"/>
</dbReference>
<keyword evidence="8 11" id="KW-0804">Transcription</keyword>
<dbReference type="FunCoup" id="O16661">
    <property type="interactions" value="916"/>
</dbReference>
<keyword evidence="7 11" id="KW-0238">DNA-binding</keyword>
<comment type="subcellular location">
    <subcellularLocation>
        <location evidence="1 11">Nucleus</location>
    </subcellularLocation>
</comment>
<dbReference type="GO" id="GO:0005634">
    <property type="term" value="C:nucleus"/>
    <property type="evidence" value="ECO:0007669"/>
    <property type="project" value="UniProtKB-SubCell"/>
</dbReference>
<dbReference type="Gene3D" id="1.10.565.10">
    <property type="entry name" value="Retinoid X Receptor"/>
    <property type="match status" value="1"/>
</dbReference>
<evidence type="ECO:0000256" key="10">
    <source>
        <dbReference type="ARBA" id="ARBA00023242"/>
    </source>
</evidence>
<dbReference type="GO" id="GO:0000978">
    <property type="term" value="F:RNA polymerase II cis-regulatory region sequence-specific DNA binding"/>
    <property type="evidence" value="ECO:0007669"/>
    <property type="project" value="InterPro"/>
</dbReference>
<dbReference type="RefSeq" id="NP_503630.1">
    <property type="nucleotide sequence ID" value="NM_071229.9"/>
</dbReference>
<dbReference type="SUPFAM" id="SSF57716">
    <property type="entry name" value="Glucocorticoid receptor-like (DNA-binding domain)"/>
    <property type="match status" value="1"/>
</dbReference>
<dbReference type="HOGENOM" id="CLU_007368_7_1_1"/>
<dbReference type="InterPro" id="IPR051152">
    <property type="entry name" value="C.elegans_Orphan_NR"/>
</dbReference>
<evidence type="ECO:0000256" key="6">
    <source>
        <dbReference type="ARBA" id="ARBA00023015"/>
    </source>
</evidence>
<dbReference type="Bgee" id="WBGene00020850">
    <property type="expression patterns" value="Expressed in adult organism and 1 other cell type or tissue"/>
</dbReference>
<dbReference type="SUPFAM" id="SSF48508">
    <property type="entry name" value="Nuclear receptor ligand-binding domain"/>
    <property type="match status" value="1"/>
</dbReference>
<dbReference type="GO" id="GO:0008270">
    <property type="term" value="F:zinc ion binding"/>
    <property type="evidence" value="ECO:0007669"/>
    <property type="project" value="UniProtKB-KW"/>
</dbReference>
<dbReference type="PaxDb" id="6239-T27B7.3"/>
<dbReference type="SMART" id="SM00430">
    <property type="entry name" value="HOLI"/>
    <property type="match status" value="1"/>
</dbReference>
<evidence type="ECO:0000256" key="4">
    <source>
        <dbReference type="ARBA" id="ARBA00022771"/>
    </source>
</evidence>
<dbReference type="InterPro" id="IPR013088">
    <property type="entry name" value="Znf_NHR/GATA"/>
</dbReference>
<dbReference type="GO" id="GO:0003700">
    <property type="term" value="F:DNA-binding transcription factor activity"/>
    <property type="evidence" value="ECO:0007669"/>
    <property type="project" value="InterPro"/>
</dbReference>
<dbReference type="PANTHER" id="PTHR45680">
    <property type="entry name" value="NUCLEAR HORMONE RECEPTOR FAMILY"/>
    <property type="match status" value="1"/>
</dbReference>
<keyword evidence="15" id="KW-1185">Reference proteome</keyword>
<dbReference type="WormBase" id="T27B7.3">
    <property type="protein sequence ID" value="CE14235"/>
    <property type="gene ID" value="WBGene00020850"/>
    <property type="gene designation" value="nhr-226"/>
</dbReference>
<evidence type="ECO:0000256" key="11">
    <source>
        <dbReference type="RuleBase" id="RU004334"/>
    </source>
</evidence>
<dbReference type="SMR" id="O16661"/>
<evidence type="ECO:0000256" key="5">
    <source>
        <dbReference type="ARBA" id="ARBA00022833"/>
    </source>
</evidence>
<evidence type="ECO:0000313" key="14">
    <source>
        <dbReference type="EMBL" id="CCD74244.1"/>
    </source>
</evidence>
<dbReference type="OrthoDB" id="5816380at2759"/>
<dbReference type="InParanoid" id="O16661"/>
<dbReference type="InterPro" id="IPR001628">
    <property type="entry name" value="Znf_hrmn_rcpt"/>
</dbReference>
<evidence type="ECO:0000313" key="16">
    <source>
        <dbReference type="WormBase" id="T27B7.3"/>
    </source>
</evidence>
<gene>
    <name evidence="14 16" type="primary">nhr-226</name>
    <name evidence="14" type="ORF">CELE_T27B7.3</name>
    <name evidence="16" type="ORF">T27B7.3</name>
</gene>
<dbReference type="Proteomes" id="UP000001940">
    <property type="component" value="Chromosome V"/>
</dbReference>
<keyword evidence="9 11" id="KW-0675">Receptor</keyword>
<dbReference type="Gene3D" id="3.30.50.10">
    <property type="entry name" value="Erythroid Transcription Factor GATA-1, subunit A"/>
    <property type="match status" value="1"/>
</dbReference>
<proteinExistence type="inferred from homology"/>
<accession>O16661</accession>
<feature type="domain" description="NR LBD" evidence="13">
    <location>
        <begin position="126"/>
        <end position="384"/>
    </location>
</feature>
<keyword evidence="6 11" id="KW-0805">Transcription regulation</keyword>
<dbReference type="PhylomeDB" id="O16661"/>
<organism evidence="14 15">
    <name type="scientific">Caenorhabditis elegans</name>
    <dbReference type="NCBI Taxonomy" id="6239"/>
    <lineage>
        <taxon>Eukaryota</taxon>
        <taxon>Metazoa</taxon>
        <taxon>Ecdysozoa</taxon>
        <taxon>Nematoda</taxon>
        <taxon>Chromadorea</taxon>
        <taxon>Rhabditida</taxon>
        <taxon>Rhabditina</taxon>
        <taxon>Rhabditomorpha</taxon>
        <taxon>Rhabditoidea</taxon>
        <taxon>Rhabditidae</taxon>
        <taxon>Peloderinae</taxon>
        <taxon>Caenorhabditis</taxon>
    </lineage>
</organism>
<dbReference type="PANTHER" id="PTHR45680:SF34">
    <property type="entry name" value="NR LBD DOMAIN-CONTAINING PROTEIN-RELATED"/>
    <property type="match status" value="1"/>
</dbReference>
<dbReference type="PROSITE" id="PS51030">
    <property type="entry name" value="NUCLEAR_REC_DBD_2"/>
    <property type="match status" value="1"/>
</dbReference>
<protein>
    <submittedName>
        <fullName evidence="14">Nuclear Hormone Receptor family</fullName>
    </submittedName>
</protein>
<evidence type="ECO:0000313" key="15">
    <source>
        <dbReference type="Proteomes" id="UP000001940"/>
    </source>
</evidence>
<sequence>MTNTLFLCRICGKNAHGTHFGVITCRACGVFFRRSFKSKWIFKKCKKEDEGKICTCKPCRLQKCVEMGMSSKNFQYDRDAILAKHLTPSISYFVGRPEFLLFCDPSHSAPKILINLDGLVSEASRLLRNGVESVVFAETQLKKLALGLKVMQADMRSLKYFEKIGKPEFLDIIEYYFTTVIKWISHFDEFRKLDQNIQMKLVQSIWHILMKFHKCSATVAYRKSSDEKTRQLQKVIRNVCLDREKMKMDFSWMSDYPAHHVLRCMFSHKSYDFEIIESLSKVDPTDVELTYMFAQSCFEYAGKRFQGDILKITDHFQQVLSNDLHHYYITEQRRERYFQRLTDLMKVNNLIQRSIWETRSRRELGRVFNILKVQFSHPDMLEDSGFG</sequence>
<evidence type="ECO:0000256" key="8">
    <source>
        <dbReference type="ARBA" id="ARBA00023163"/>
    </source>
</evidence>
<keyword evidence="3 11" id="KW-0479">Metal-binding</keyword>
<dbReference type="AlphaFoldDB" id="O16661"/>
<keyword evidence="5 11" id="KW-0862">Zinc</keyword>
<dbReference type="Pfam" id="PF00104">
    <property type="entry name" value="Hormone_recep"/>
    <property type="match status" value="1"/>
</dbReference>
<dbReference type="eggNOG" id="KOG3575">
    <property type="taxonomic scope" value="Eukaryota"/>
</dbReference>
<evidence type="ECO:0000256" key="1">
    <source>
        <dbReference type="ARBA" id="ARBA00004123"/>
    </source>
</evidence>
<reference evidence="14 15" key="1">
    <citation type="journal article" date="1998" name="Science">
        <title>Genome sequence of the nematode C. elegans: a platform for investigating biology.</title>
        <authorList>
            <consortium name="The C. elegans sequencing consortium"/>
            <person name="Sulson J.E."/>
            <person name="Waterston R."/>
        </authorList>
    </citation>
    <scope>NUCLEOTIDE SEQUENCE [LARGE SCALE GENOMIC DNA]</scope>
    <source>
        <strain evidence="14 15">Bristol N2</strain>
    </source>
</reference>
<dbReference type="STRING" id="6239.T27B7.3.1"/>
<dbReference type="GeneID" id="188975"/>
<dbReference type="Pfam" id="PF00105">
    <property type="entry name" value="zf-C4"/>
    <property type="match status" value="1"/>
</dbReference>
<keyword evidence="10 11" id="KW-0539">Nucleus</keyword>
<name>O16661_CAEEL</name>
<dbReference type="InterPro" id="IPR049636">
    <property type="entry name" value="HNF4-like_DBD"/>
</dbReference>
<dbReference type="InterPro" id="IPR000536">
    <property type="entry name" value="Nucl_hrmn_rcpt_lig-bd"/>
</dbReference>
<dbReference type="CTD" id="188975"/>
<dbReference type="KEGG" id="cel:CELE_T27B7.3"/>
<evidence type="ECO:0000256" key="9">
    <source>
        <dbReference type="ARBA" id="ARBA00023170"/>
    </source>
</evidence>